<evidence type="ECO:0000313" key="6">
    <source>
        <dbReference type="EMBL" id="MBC3931999.1"/>
    </source>
</evidence>
<dbReference type="PROSITE" id="PS50931">
    <property type="entry name" value="HTH_LYSR"/>
    <property type="match status" value="1"/>
</dbReference>
<evidence type="ECO:0000256" key="4">
    <source>
        <dbReference type="ARBA" id="ARBA00023163"/>
    </source>
</evidence>
<feature type="domain" description="HTH lysR-type" evidence="5">
    <location>
        <begin position="4"/>
        <end position="60"/>
    </location>
</feature>
<dbReference type="Gene3D" id="1.10.10.10">
    <property type="entry name" value="Winged helix-like DNA-binding domain superfamily/Winged helix DNA-binding domain"/>
    <property type="match status" value="1"/>
</dbReference>
<dbReference type="Proteomes" id="UP000654304">
    <property type="component" value="Unassembled WGS sequence"/>
</dbReference>
<dbReference type="PANTHER" id="PTHR30419">
    <property type="entry name" value="HTH-TYPE TRANSCRIPTIONAL REGULATOR YBHD"/>
    <property type="match status" value="1"/>
</dbReference>
<dbReference type="InterPro" id="IPR005119">
    <property type="entry name" value="LysR_subst-bd"/>
</dbReference>
<evidence type="ECO:0000256" key="3">
    <source>
        <dbReference type="ARBA" id="ARBA00023125"/>
    </source>
</evidence>
<dbReference type="PANTHER" id="PTHR30419:SF2">
    <property type="entry name" value="LYSR FAMILY TRANSCRIPTIONAL REGULATOR"/>
    <property type="match status" value="1"/>
</dbReference>
<evidence type="ECO:0000313" key="7">
    <source>
        <dbReference type="Proteomes" id="UP000654304"/>
    </source>
</evidence>
<evidence type="ECO:0000256" key="2">
    <source>
        <dbReference type="ARBA" id="ARBA00023015"/>
    </source>
</evidence>
<keyword evidence="7" id="KW-1185">Reference proteome</keyword>
<dbReference type="InterPro" id="IPR050950">
    <property type="entry name" value="HTH-type_LysR_regulators"/>
</dbReference>
<dbReference type="Pfam" id="PF03466">
    <property type="entry name" value="LysR_substrate"/>
    <property type="match status" value="1"/>
</dbReference>
<dbReference type="EMBL" id="JACOGD010000004">
    <property type="protein sequence ID" value="MBC3931999.1"/>
    <property type="molecule type" value="Genomic_DNA"/>
</dbReference>
<accession>A0ABR7A518</accession>
<gene>
    <name evidence="6" type="ORF">H8K43_09975</name>
</gene>
<dbReference type="InterPro" id="IPR036390">
    <property type="entry name" value="WH_DNA-bd_sf"/>
</dbReference>
<keyword evidence="3" id="KW-0238">DNA-binding</keyword>
<dbReference type="InterPro" id="IPR036388">
    <property type="entry name" value="WH-like_DNA-bd_sf"/>
</dbReference>
<dbReference type="RefSeq" id="WP_186903680.1">
    <property type="nucleotide sequence ID" value="NZ_JACOGD010000004.1"/>
</dbReference>
<name>A0ABR7A518_9BURK</name>
<dbReference type="SUPFAM" id="SSF46785">
    <property type="entry name" value="Winged helix' DNA-binding domain"/>
    <property type="match status" value="1"/>
</dbReference>
<keyword evidence="2" id="KW-0805">Transcription regulation</keyword>
<sequence length="294" mass="33344">MLPLDPLDVEIVLLLNTELSLGRIARRLSMTTSAISQRIERMEDRLGHRIATRKRNIRLTEAGMEVLRTATHLKMHSDDLARRLDQLKNPSIKIMADHSLLIHDLPLVLQQMTSDIPKLSIHLTTGSFNQIIQAVNDHQADAGLIAGDPKVIGLQGRPIRKEHICLLIPNNHPLIRYKTLYFADAIRYPMILSNNLEHITGHLMDEAKRIGAHLHIPMTVPHFEIQAHMVSRTDIGIAPTLESVAKRFISIYPVTYVRLLDDWAENLLSAVIREKGSLSDEVNTLIKYLIKLNH</sequence>
<dbReference type="Gene3D" id="3.40.190.290">
    <property type="match status" value="1"/>
</dbReference>
<dbReference type="Pfam" id="PF00126">
    <property type="entry name" value="HTH_1"/>
    <property type="match status" value="1"/>
</dbReference>
<comment type="caution">
    <text evidence="6">The sequence shown here is derived from an EMBL/GenBank/DDBJ whole genome shotgun (WGS) entry which is preliminary data.</text>
</comment>
<keyword evidence="4" id="KW-0804">Transcription</keyword>
<evidence type="ECO:0000256" key="1">
    <source>
        <dbReference type="ARBA" id="ARBA00009437"/>
    </source>
</evidence>
<evidence type="ECO:0000259" key="5">
    <source>
        <dbReference type="PROSITE" id="PS50931"/>
    </source>
</evidence>
<dbReference type="InterPro" id="IPR000847">
    <property type="entry name" value="LysR_HTH_N"/>
</dbReference>
<dbReference type="SUPFAM" id="SSF53850">
    <property type="entry name" value="Periplasmic binding protein-like II"/>
    <property type="match status" value="1"/>
</dbReference>
<protein>
    <submittedName>
        <fullName evidence="6">LysR family transcriptional regulator</fullName>
    </submittedName>
</protein>
<organism evidence="6 7">
    <name type="scientific">Undibacterium curvum</name>
    <dbReference type="NCBI Taxonomy" id="2762294"/>
    <lineage>
        <taxon>Bacteria</taxon>
        <taxon>Pseudomonadati</taxon>
        <taxon>Pseudomonadota</taxon>
        <taxon>Betaproteobacteria</taxon>
        <taxon>Burkholderiales</taxon>
        <taxon>Oxalobacteraceae</taxon>
        <taxon>Undibacterium</taxon>
    </lineage>
</organism>
<comment type="similarity">
    <text evidence="1">Belongs to the LysR transcriptional regulatory family.</text>
</comment>
<reference evidence="6 7" key="1">
    <citation type="submission" date="2020-08" db="EMBL/GenBank/DDBJ databases">
        <title>Novel species isolated from subtropical streams in China.</title>
        <authorList>
            <person name="Lu H."/>
        </authorList>
    </citation>
    <scope>NUCLEOTIDE SEQUENCE [LARGE SCALE GENOMIC DNA]</scope>
    <source>
        <strain evidence="6 7">CY22W</strain>
    </source>
</reference>
<proteinExistence type="inferred from homology"/>